<dbReference type="PANTHER" id="PTHR47961:SF4">
    <property type="entry name" value="ACTIVATING SIGNAL COINTEGRATOR 1 COMPLEX SUBUNIT 3"/>
    <property type="match status" value="1"/>
</dbReference>
<dbReference type="InterPro" id="IPR050474">
    <property type="entry name" value="Hel308_SKI2-like"/>
</dbReference>
<dbReference type="GO" id="GO:0005524">
    <property type="term" value="F:ATP binding"/>
    <property type="evidence" value="ECO:0007669"/>
    <property type="project" value="UniProtKB-KW"/>
</dbReference>
<proteinExistence type="predicted"/>
<dbReference type="Pfam" id="PF02889">
    <property type="entry name" value="Sec63"/>
    <property type="match status" value="1"/>
</dbReference>
<evidence type="ECO:0000256" key="1">
    <source>
        <dbReference type="ARBA" id="ARBA00022741"/>
    </source>
</evidence>
<dbReference type="InterPro" id="IPR035892">
    <property type="entry name" value="C2_domain_sf"/>
</dbReference>
<dbReference type="GO" id="GO:0016787">
    <property type="term" value="F:hydrolase activity"/>
    <property type="evidence" value="ECO:0007669"/>
    <property type="project" value="UniProtKB-KW"/>
</dbReference>
<accession>A0AAW1X156</accession>
<dbReference type="Pfam" id="PF23445">
    <property type="entry name" value="WHD_SNRNP200"/>
    <property type="match status" value="1"/>
</dbReference>
<keyword evidence="2" id="KW-0378">Hydrolase</keyword>
<dbReference type="GO" id="GO:0004386">
    <property type="term" value="F:helicase activity"/>
    <property type="evidence" value="ECO:0007669"/>
    <property type="project" value="UniProtKB-KW"/>
</dbReference>
<feature type="domain" description="Helicase ATP-binding" evidence="5">
    <location>
        <begin position="1"/>
        <end position="129"/>
    </location>
</feature>
<dbReference type="FunFam" id="1.10.10.10:FF:000024">
    <property type="entry name" value="U5 small nuclear ribonucleoprotein helicase"/>
    <property type="match status" value="1"/>
</dbReference>
<feature type="domain" description="Helicase C-terminal" evidence="6">
    <location>
        <begin position="164"/>
        <end position="360"/>
    </location>
</feature>
<dbReference type="InterPro" id="IPR036388">
    <property type="entry name" value="WH-like_DNA-bd_sf"/>
</dbReference>
<dbReference type="PROSITE" id="PS51194">
    <property type="entry name" value="HELICASE_CTER"/>
    <property type="match status" value="1"/>
</dbReference>
<keyword evidence="1" id="KW-0547">Nucleotide-binding</keyword>
<dbReference type="PANTHER" id="PTHR47961">
    <property type="entry name" value="DNA POLYMERASE THETA, PUTATIVE (AFU_ORTHOLOGUE AFUA_1G05260)-RELATED"/>
    <property type="match status" value="1"/>
</dbReference>
<evidence type="ECO:0000256" key="3">
    <source>
        <dbReference type="ARBA" id="ARBA00022806"/>
    </source>
</evidence>
<dbReference type="Gene3D" id="3.40.50.300">
    <property type="entry name" value="P-loop containing nucleotide triphosphate hydrolases"/>
    <property type="match status" value="3"/>
</dbReference>
<evidence type="ECO:0000256" key="4">
    <source>
        <dbReference type="ARBA" id="ARBA00022840"/>
    </source>
</evidence>
<dbReference type="Gene3D" id="2.60.40.150">
    <property type="entry name" value="C2 domain"/>
    <property type="match status" value="1"/>
</dbReference>
<dbReference type="PROSITE" id="PS51192">
    <property type="entry name" value="HELICASE_ATP_BIND_1"/>
    <property type="match status" value="2"/>
</dbReference>
<dbReference type="Proteomes" id="UP001457282">
    <property type="component" value="Unassembled WGS sequence"/>
</dbReference>
<dbReference type="InterPro" id="IPR057842">
    <property type="entry name" value="WH_MER3"/>
</dbReference>
<dbReference type="EMBL" id="JBEDUW010000005">
    <property type="protein sequence ID" value="KAK9930682.1"/>
    <property type="molecule type" value="Genomic_DNA"/>
</dbReference>
<dbReference type="SUPFAM" id="SSF52540">
    <property type="entry name" value="P-loop containing nucleoside triphosphate hydrolases"/>
    <property type="match status" value="3"/>
</dbReference>
<dbReference type="Pfam" id="PF00270">
    <property type="entry name" value="DEAD"/>
    <property type="match status" value="2"/>
</dbReference>
<dbReference type="InterPro" id="IPR004179">
    <property type="entry name" value="Sec63-dom"/>
</dbReference>
<evidence type="ECO:0000259" key="5">
    <source>
        <dbReference type="PROSITE" id="PS51192"/>
    </source>
</evidence>
<dbReference type="InterPro" id="IPR014001">
    <property type="entry name" value="Helicase_ATP-bd"/>
</dbReference>
<evidence type="ECO:0000259" key="6">
    <source>
        <dbReference type="PROSITE" id="PS51194"/>
    </source>
</evidence>
<sequence>MVARVVAYLSDKLESTGLKVKAMINKAEDGNLRMEEIEGAPHILVTTPEEWDLQTRTGAYTERIKLLIIDGLHLIHDKERGPILESCIARILGQIASTGNTIRLVGFSGTFSNYQDLAMFLRVDIDKGLFYFDNPCRRFPLSQKIIGFPITPKRQYAYDLCYNQVKAALGKGQVLIFVNSLRQTAKTSRNIVETLTSEIAKETCSTIVEDGSAAHQILRGSLTSIKSSDLKYLLPYGVAIHHLGLDCADRKQVEDLFRLGHVKVLICTATFAWGVNLLADTVIINGTRNFYPEQGAKTELSPLDAMQMFGHAKRQGRFASKLPDHLITEIALLNVQNASEACDWLGYTFLYLRLLRNPITYLCDPTSYLRDPVLYMRTACHWERLILKRDFQLKEMRAYLIHAALTILHNDKLKWIKYDSEMREFSVHHRNLLSWCRLCSHYSMPRGSVSTYANSLQPTMGDAELYQLVLHSEEFKHIAVGLRVPPELETLSKGLGHSEINTMLLKLEELSDTVYIYQLLLTAAPEIHCLLSSLISLFDVLCFTAAPPPKSFNFKLEASSTSSFEINLTGGRMANLAHVALNSCKMDTQQFPELASVLGTKLFSRTESKVFLQIIPLFEWVDKVHGYAEPFWVLVENDMDHIVHYEYFLVKKQHIRTRRIMEFTVPTPTQDPLQYHIRIVSDRWRGPLLLEYTRHFDYSKRSSKYCRNLMSTCWFAAPEGSGKTICAELAILNDHRNISTRSRMCVVYIAPFEALAEERYRDWKSRFNIKGMRPKVVQLTGETARDLKLLILDPQGLIIISTPEKWDALSCHKVNEKVTLFIVDVLHLIGRPGGHILELIVSRMISIQRASGNKGMRIVALSTTLADGEALGQWIDAPSEAIFNFPLSVRPSAPGNYSFRKYPV</sequence>
<organism evidence="7 8">
    <name type="scientific">Rubus argutus</name>
    <name type="common">Southern blackberry</name>
    <dbReference type="NCBI Taxonomy" id="59490"/>
    <lineage>
        <taxon>Eukaryota</taxon>
        <taxon>Viridiplantae</taxon>
        <taxon>Streptophyta</taxon>
        <taxon>Embryophyta</taxon>
        <taxon>Tracheophyta</taxon>
        <taxon>Spermatophyta</taxon>
        <taxon>Magnoliopsida</taxon>
        <taxon>eudicotyledons</taxon>
        <taxon>Gunneridae</taxon>
        <taxon>Pentapetalae</taxon>
        <taxon>rosids</taxon>
        <taxon>fabids</taxon>
        <taxon>Rosales</taxon>
        <taxon>Rosaceae</taxon>
        <taxon>Rosoideae</taxon>
        <taxon>Rosoideae incertae sedis</taxon>
        <taxon>Rubus</taxon>
    </lineage>
</organism>
<name>A0AAW1X156_RUBAR</name>
<dbReference type="InterPro" id="IPR027417">
    <property type="entry name" value="P-loop_NTPase"/>
</dbReference>
<dbReference type="SMART" id="SM00973">
    <property type="entry name" value="Sec63"/>
    <property type="match status" value="1"/>
</dbReference>
<reference evidence="7 8" key="1">
    <citation type="journal article" date="2023" name="G3 (Bethesda)">
        <title>A chromosome-length genome assembly and annotation of blackberry (Rubus argutus, cv. 'Hillquist').</title>
        <authorList>
            <person name="Bruna T."/>
            <person name="Aryal R."/>
            <person name="Dudchenko O."/>
            <person name="Sargent D.J."/>
            <person name="Mead D."/>
            <person name="Buti M."/>
            <person name="Cavallini A."/>
            <person name="Hytonen T."/>
            <person name="Andres J."/>
            <person name="Pham M."/>
            <person name="Weisz D."/>
            <person name="Mascagni F."/>
            <person name="Usai G."/>
            <person name="Natali L."/>
            <person name="Bassil N."/>
            <person name="Fernandez G.E."/>
            <person name="Lomsadze A."/>
            <person name="Armour M."/>
            <person name="Olukolu B."/>
            <person name="Poorten T."/>
            <person name="Britton C."/>
            <person name="Davik J."/>
            <person name="Ashrafi H."/>
            <person name="Aiden E.L."/>
            <person name="Borodovsky M."/>
            <person name="Worthington M."/>
        </authorList>
    </citation>
    <scope>NUCLEOTIDE SEQUENCE [LARGE SCALE GENOMIC DNA]</scope>
    <source>
        <strain evidence="7">PI 553951</strain>
    </source>
</reference>
<comment type="caution">
    <text evidence="7">The sequence shown here is derived from an EMBL/GenBank/DDBJ whole genome shotgun (WGS) entry which is preliminary data.</text>
</comment>
<dbReference type="GO" id="GO:0003676">
    <property type="term" value="F:nucleic acid binding"/>
    <property type="evidence" value="ECO:0007669"/>
    <property type="project" value="InterPro"/>
</dbReference>
<feature type="domain" description="Helicase ATP-binding" evidence="5">
    <location>
        <begin position="704"/>
        <end position="883"/>
    </location>
</feature>
<evidence type="ECO:0000313" key="8">
    <source>
        <dbReference type="Proteomes" id="UP001457282"/>
    </source>
</evidence>
<dbReference type="InterPro" id="IPR001650">
    <property type="entry name" value="Helicase_C-like"/>
</dbReference>
<gene>
    <name evidence="7" type="ORF">M0R45_027711</name>
</gene>
<dbReference type="Gene3D" id="1.10.10.10">
    <property type="entry name" value="Winged helix-like DNA-binding domain superfamily/Winged helix DNA-binding domain"/>
    <property type="match status" value="1"/>
</dbReference>
<keyword evidence="4" id="KW-0067">ATP-binding</keyword>
<dbReference type="InterPro" id="IPR011545">
    <property type="entry name" value="DEAD/DEAH_box_helicase_dom"/>
</dbReference>
<dbReference type="GO" id="GO:0005634">
    <property type="term" value="C:nucleus"/>
    <property type="evidence" value="ECO:0007669"/>
    <property type="project" value="TreeGrafter"/>
</dbReference>
<evidence type="ECO:0000313" key="7">
    <source>
        <dbReference type="EMBL" id="KAK9930682.1"/>
    </source>
</evidence>
<evidence type="ECO:0000256" key="2">
    <source>
        <dbReference type="ARBA" id="ARBA00022801"/>
    </source>
</evidence>
<dbReference type="SMART" id="SM00490">
    <property type="entry name" value="HELICc"/>
    <property type="match status" value="1"/>
</dbReference>
<protein>
    <submittedName>
        <fullName evidence="7">Uncharacterized protein</fullName>
    </submittedName>
</protein>
<dbReference type="AlphaFoldDB" id="A0AAW1X156"/>
<keyword evidence="3" id="KW-0347">Helicase</keyword>
<keyword evidence="8" id="KW-1185">Reference proteome</keyword>